<dbReference type="InterPro" id="IPR006774">
    <property type="entry name" value="BAF1_ABF1"/>
</dbReference>
<dbReference type="KEGG" id="kng:KNAG_0E02510"/>
<feature type="compositionally biased region" description="Acidic residues" evidence="1">
    <location>
        <begin position="552"/>
        <end position="562"/>
    </location>
</feature>
<keyword evidence="3" id="KW-1185">Reference proteome</keyword>
<dbReference type="OMA" id="HRNKHFT"/>
<dbReference type="eggNOG" id="ENOG502QSTW">
    <property type="taxonomic scope" value="Eukaryota"/>
</dbReference>
<dbReference type="GO" id="GO:0000978">
    <property type="term" value="F:RNA polymerase II cis-regulatory region sequence-specific DNA binding"/>
    <property type="evidence" value="ECO:0007669"/>
    <property type="project" value="EnsemblFungi"/>
</dbReference>
<proteinExistence type="predicted"/>
<feature type="region of interest" description="Disordered" evidence="1">
    <location>
        <begin position="182"/>
        <end position="210"/>
    </location>
</feature>
<dbReference type="GO" id="GO:0003688">
    <property type="term" value="F:DNA replication origin binding"/>
    <property type="evidence" value="ECO:0007669"/>
    <property type="project" value="EnsemblFungi"/>
</dbReference>
<dbReference type="GO" id="GO:0000113">
    <property type="term" value="C:nucleotide-excision repair factor 4 complex"/>
    <property type="evidence" value="ECO:0007669"/>
    <property type="project" value="EnsemblFungi"/>
</dbReference>
<dbReference type="Pfam" id="PF04684">
    <property type="entry name" value="BAF1_ABF1"/>
    <property type="match status" value="1"/>
</dbReference>
<reference evidence="2 3" key="1">
    <citation type="journal article" date="2011" name="Proc. Natl. Acad. Sci. U.S.A.">
        <title>Evolutionary erosion of yeast sex chromosomes by mating-type switching accidents.</title>
        <authorList>
            <person name="Gordon J.L."/>
            <person name="Armisen D."/>
            <person name="Proux-Wera E."/>
            <person name="Oheigeartaigh S.S."/>
            <person name="Byrne K.P."/>
            <person name="Wolfe K.H."/>
        </authorList>
    </citation>
    <scope>NUCLEOTIDE SEQUENCE [LARGE SCALE GENOMIC DNA]</scope>
    <source>
        <strain evidence="3">ATCC MYA-139 / BCRC 22969 / CBS 8797 / CCRC 22969 / KCTC 17520 / NBRC 10181 / NCYC 3082</strain>
    </source>
</reference>
<reference evidence="3" key="2">
    <citation type="submission" date="2012-08" db="EMBL/GenBank/DDBJ databases">
        <title>Genome sequence of Kazachstania naganishii.</title>
        <authorList>
            <person name="Gordon J.L."/>
            <person name="Armisen D."/>
            <person name="Proux-Wera E."/>
            <person name="OhEigeartaigh S.S."/>
            <person name="Byrne K.P."/>
            <person name="Wolfe K.H."/>
        </authorList>
    </citation>
    <scope>NUCLEOTIDE SEQUENCE [LARGE SCALE GENOMIC DNA]</scope>
    <source>
        <strain evidence="3">ATCC MYA-139 / BCRC 22969 / CBS 8797 / CCRC 22969 / KCTC 17520 / NBRC 10181 / NCYC 3082</strain>
    </source>
</reference>
<protein>
    <submittedName>
        <fullName evidence="2">Uncharacterized protein</fullName>
    </submittedName>
</protein>
<dbReference type="AlphaFoldDB" id="J7S7V3"/>
<dbReference type="GO" id="GO:0044374">
    <property type="term" value="F:sequence-specific DNA binding, bending"/>
    <property type="evidence" value="ECO:0007669"/>
    <property type="project" value="EnsemblFungi"/>
</dbReference>
<dbReference type="HOGENOM" id="CLU_031229_0_0_1"/>
<feature type="region of interest" description="Disordered" evidence="1">
    <location>
        <begin position="541"/>
        <end position="629"/>
    </location>
</feature>
<feature type="region of interest" description="Disordered" evidence="1">
    <location>
        <begin position="92"/>
        <end position="117"/>
    </location>
</feature>
<gene>
    <name evidence="2" type="primary">KNAG0E02510</name>
    <name evidence="2" type="ordered locus">KNAG_0E02510</name>
</gene>
<feature type="compositionally biased region" description="Polar residues" evidence="1">
    <location>
        <begin position="410"/>
        <end position="420"/>
    </location>
</feature>
<evidence type="ECO:0000313" key="3">
    <source>
        <dbReference type="Proteomes" id="UP000006310"/>
    </source>
</evidence>
<dbReference type="GO" id="GO:0006261">
    <property type="term" value="P:DNA-templated DNA replication"/>
    <property type="evidence" value="ECO:0007669"/>
    <property type="project" value="EnsemblFungi"/>
</dbReference>
<feature type="region of interest" description="Disordered" evidence="1">
    <location>
        <begin position="336"/>
        <end position="374"/>
    </location>
</feature>
<dbReference type="GO" id="GO:0030466">
    <property type="term" value="P:silent mating-type cassette heterochromatin formation"/>
    <property type="evidence" value="ECO:0007669"/>
    <property type="project" value="EnsemblFungi"/>
</dbReference>
<feature type="compositionally biased region" description="Polar residues" evidence="1">
    <location>
        <begin position="580"/>
        <end position="594"/>
    </location>
</feature>
<dbReference type="STRING" id="1071383.J7S7V3"/>
<name>J7S7V3_HUIN7</name>
<organism evidence="2 3">
    <name type="scientific">Huiozyma naganishii (strain ATCC MYA-139 / BCRC 22969 / CBS 8797 / KCTC 17520 / NBRC 10181 / NCYC 3082 / Yp74L-3)</name>
    <name type="common">Yeast</name>
    <name type="synonym">Kazachstania naganishii</name>
    <dbReference type="NCBI Taxonomy" id="1071383"/>
    <lineage>
        <taxon>Eukaryota</taxon>
        <taxon>Fungi</taxon>
        <taxon>Dikarya</taxon>
        <taxon>Ascomycota</taxon>
        <taxon>Saccharomycotina</taxon>
        <taxon>Saccharomycetes</taxon>
        <taxon>Saccharomycetales</taxon>
        <taxon>Saccharomycetaceae</taxon>
        <taxon>Huiozyma</taxon>
    </lineage>
</organism>
<feature type="compositionally biased region" description="Basic and acidic residues" evidence="1">
    <location>
        <begin position="563"/>
        <end position="579"/>
    </location>
</feature>
<dbReference type="GeneID" id="34526211"/>
<dbReference type="Proteomes" id="UP000006310">
    <property type="component" value="Chromosome 5"/>
</dbReference>
<feature type="compositionally biased region" description="Basic and acidic residues" evidence="1">
    <location>
        <begin position="188"/>
        <end position="210"/>
    </location>
</feature>
<evidence type="ECO:0000256" key="1">
    <source>
        <dbReference type="SAM" id="MobiDB-lite"/>
    </source>
</evidence>
<feature type="region of interest" description="Disordered" evidence="1">
    <location>
        <begin position="410"/>
        <end position="524"/>
    </location>
</feature>
<evidence type="ECO:0000313" key="2">
    <source>
        <dbReference type="EMBL" id="CCK70511.1"/>
    </source>
</evidence>
<dbReference type="GO" id="GO:0070911">
    <property type="term" value="P:global genome nucleotide-excision repair"/>
    <property type="evidence" value="ECO:0007669"/>
    <property type="project" value="EnsemblFungi"/>
</dbReference>
<dbReference type="OrthoDB" id="4065241at2759"/>
<dbReference type="GO" id="GO:0000122">
    <property type="term" value="P:negative regulation of transcription by RNA polymerase II"/>
    <property type="evidence" value="ECO:0007669"/>
    <property type="project" value="EnsemblFungi"/>
</dbReference>
<dbReference type="EMBL" id="HE978318">
    <property type="protein sequence ID" value="CCK70511.1"/>
    <property type="molecule type" value="Genomic_DNA"/>
</dbReference>
<dbReference type="GO" id="GO:0001228">
    <property type="term" value="F:DNA-binding transcription activator activity, RNA polymerase II-specific"/>
    <property type="evidence" value="ECO:0007669"/>
    <property type="project" value="EnsemblFungi"/>
</dbReference>
<accession>J7S7V3</accession>
<feature type="compositionally biased region" description="Basic and acidic residues" evidence="1">
    <location>
        <begin position="447"/>
        <end position="465"/>
    </location>
</feature>
<dbReference type="RefSeq" id="XP_022464757.1">
    <property type="nucleotide sequence ID" value="XM_022608242.1"/>
</dbReference>
<sequence>MTNYYEYKHPVINNYLAVGSGDGDGDVGDVGDGDGTRKFQDLQEWYNVINDYEFKSRCPIILKNSHKNKHFTFACHLKGCPFKVLLSYAGNETTGSPEENEPASGGSGGFAPRPHPTVDSILAATAADVLSHSELHSLAGKQAARGTDQEQETDVNGGDANVSAAIAAAVAAVQDDEGAVASTSHVQLKRETDKGLEGKHEEHGDGGARLEDHGISFSQEDPVRGPFIVTKIEPYHNHSLEENMALDKFVLTKVPRILQHDLNFDEVLEELYRRGNNSMNKFKVSQFVEESGLLEIIKRRYHLSDDDISKKFTSLISRRVTTYKARFVLKKKKMGEYKPTTPTLGSGGGGSSTVTPSGAAGAGAAGQNSPSNLHKLSFGKSSGAVIRSLYNTQPPLSSISVAAAASALTQHLQGSDQQGTDHPRRRQSNNAHGTVLEDENGTPEGSPEEHHGHDQDSHLGEDAKDVQAAAQAAMSESTALKRGGPALPEDDLERYIKRSKHNTQSNKNQPVDEGINLDEIPDDKLPHDVAEQLRLLSSHFKEVESHGLGQVDGEDDDEDEGNDADRDSDIDILGRDEHSNSSSNGDNESITDAQQAAPGSDGTPEEDPREDGKNTSIPDENIQPELRGQ</sequence>